<dbReference type="GO" id="GO:0071949">
    <property type="term" value="F:FAD binding"/>
    <property type="evidence" value="ECO:0007669"/>
    <property type="project" value="TreeGrafter"/>
</dbReference>
<feature type="region of interest" description="Disordered" evidence="7">
    <location>
        <begin position="169"/>
        <end position="193"/>
    </location>
</feature>
<dbReference type="GO" id="GO:0043153">
    <property type="term" value="P:entrainment of circadian clock by photoperiod"/>
    <property type="evidence" value="ECO:0007669"/>
    <property type="project" value="TreeGrafter"/>
</dbReference>
<dbReference type="PROSITE" id="PS00691">
    <property type="entry name" value="DNA_PHOTOLYASES_1_2"/>
    <property type="match status" value="1"/>
</dbReference>
<feature type="binding site" evidence="5">
    <location>
        <position position="336"/>
    </location>
    <ligand>
        <name>FAD</name>
        <dbReference type="ChEBI" id="CHEBI:57692"/>
    </ligand>
</feature>
<evidence type="ECO:0000256" key="2">
    <source>
        <dbReference type="ARBA" id="ARBA00022630"/>
    </source>
</evidence>
<feature type="binding site" evidence="5">
    <location>
        <begin position="348"/>
        <end position="352"/>
    </location>
    <ligand>
        <name>FAD</name>
        <dbReference type="ChEBI" id="CHEBI:57692"/>
    </ligand>
</feature>
<dbReference type="GO" id="GO:0005737">
    <property type="term" value="C:cytoplasm"/>
    <property type="evidence" value="ECO:0007669"/>
    <property type="project" value="TreeGrafter"/>
</dbReference>
<dbReference type="Pfam" id="PF00875">
    <property type="entry name" value="DNA_photolyase"/>
    <property type="match status" value="2"/>
</dbReference>
<dbReference type="Gene3D" id="3.40.50.620">
    <property type="entry name" value="HUPs"/>
    <property type="match status" value="2"/>
</dbReference>
<dbReference type="AlphaFoldDB" id="A0A0A8L5D9"/>
<dbReference type="InterPro" id="IPR006050">
    <property type="entry name" value="DNA_photolyase_N"/>
</dbReference>
<keyword evidence="3 5" id="KW-0274">FAD</keyword>
<dbReference type="GO" id="GO:0006950">
    <property type="term" value="P:response to stress"/>
    <property type="evidence" value="ECO:0007669"/>
    <property type="project" value="UniProtKB-ARBA"/>
</dbReference>
<accession>A0A0A8L5D9</accession>
<sequence length="575" mass="66400">MVAVKDESTKQEISECFSPNTVYYPKPITFKRANEFNNGKRVRPLDSLADSIYSSAKKEMKKEGYQKVVHWFRGDLRVHDNTGLAFALNHSSNGPVEALYTINEHDWIAHMESGWKLKFQLDAVESLSQELAKIGVRLHVKQFNPTSPCLSNSHQFAEWFANTVEEIAGDEEPTQKRQKKETNQDGGSGVPNTLVTANVQYEVDELYRDVKIADLQAQDNSTKKFTFQLFHDQCVVVPGTLKTGKGSQYTIFTPWYKKWVSFLEDTQKDEATICSEASIPRSCSKETCLEPEPIEYRLPDKFTSYIPQSPLDTPKADEATAMQTLQQFLAKRAAKYNDEKDLLELTGTSLLSCYVTSGVISTRTIVQHAYLANNKRLMNKDIKKNNSLETYIKEVAWRDFYKHVITYWPFLSMDLPFKFETLDIRWENDVDQFEKWCYGKTGFPIVDAIMQKMLHTGYINNRSRMITASFLAKNLLVDWRWGERWFRKHLIDYDVASNVGGWGFCASTGVDCQPYFRVFNMTLQSQKYDPDGKFIKHWLKLDRATKKGIHEPGPDAIVDLKHSRERALERFREVM</sequence>
<comment type="caution">
    <text evidence="9">The sequence shown here is derived from an EMBL/GenBank/DDBJ whole genome shotgun (WGS) entry which is preliminary data.</text>
</comment>
<dbReference type="GO" id="GO:0032922">
    <property type="term" value="P:circadian regulation of gene expression"/>
    <property type="evidence" value="ECO:0007669"/>
    <property type="project" value="TreeGrafter"/>
</dbReference>
<evidence type="ECO:0000256" key="5">
    <source>
        <dbReference type="PIRSR" id="PIRSR602081-1"/>
    </source>
</evidence>
<evidence type="ECO:0000256" key="6">
    <source>
        <dbReference type="PIRSR" id="PIRSR602081-2"/>
    </source>
</evidence>
<feature type="site" description="Electron transfer via tryptophanyl radical" evidence="6">
    <location>
        <position position="426"/>
    </location>
</feature>
<protein>
    <submittedName>
        <fullName evidence="9">WGS project CCBQ000000000 data, contig 00098</fullName>
    </submittedName>
</protein>
<dbReference type="InterPro" id="IPR005101">
    <property type="entry name" value="Cryptochr/Photolyase_FAD-bd"/>
</dbReference>
<keyword evidence="10" id="KW-1185">Reference proteome</keyword>
<dbReference type="Pfam" id="PF03441">
    <property type="entry name" value="FAD_binding_7"/>
    <property type="match status" value="1"/>
</dbReference>
<dbReference type="PRINTS" id="PR00147">
    <property type="entry name" value="DNAPHOTLYASE"/>
</dbReference>
<name>A0A0A8L5D9_9SACH</name>
<dbReference type="InterPro" id="IPR036155">
    <property type="entry name" value="Crypto/Photolyase_N_sf"/>
</dbReference>
<feature type="site" description="Electron transfer via tryptophanyl radical" evidence="6">
    <location>
        <position position="502"/>
    </location>
</feature>
<reference evidence="9 10" key="1">
    <citation type="submission" date="2014-03" db="EMBL/GenBank/DDBJ databases">
        <title>The genome of Kluyveromyces dobzhanskii.</title>
        <authorList>
            <person name="Nystedt B."/>
            <person name="Astrom S."/>
        </authorList>
    </citation>
    <scope>NUCLEOTIDE SEQUENCE [LARGE SCALE GENOMIC DNA]</scope>
    <source>
        <strain evidence="9 10">CBS 2104</strain>
    </source>
</reference>
<dbReference type="OrthoDB" id="435881at2759"/>
<dbReference type="Proteomes" id="UP000031516">
    <property type="component" value="Unassembled WGS sequence"/>
</dbReference>
<dbReference type="Gene3D" id="1.25.40.80">
    <property type="match status" value="1"/>
</dbReference>
<keyword evidence="4" id="KW-0157">Chromophore</keyword>
<dbReference type="InterPro" id="IPR014729">
    <property type="entry name" value="Rossmann-like_a/b/a_fold"/>
</dbReference>
<feature type="domain" description="Photolyase/cryptochrome alpha/beta" evidence="8">
    <location>
        <begin position="66"/>
        <end position="235"/>
    </location>
</feature>
<keyword evidence="2 5" id="KW-0285">Flavoprotein</keyword>
<evidence type="ECO:0000313" key="10">
    <source>
        <dbReference type="Proteomes" id="UP000031516"/>
    </source>
</evidence>
<feature type="binding site" evidence="5">
    <location>
        <position position="391"/>
    </location>
    <ligand>
        <name>FAD</name>
        <dbReference type="ChEBI" id="CHEBI:57692"/>
    </ligand>
</feature>
<proteinExistence type="inferred from homology"/>
<dbReference type="GO" id="GO:0005634">
    <property type="term" value="C:nucleus"/>
    <property type="evidence" value="ECO:0007669"/>
    <property type="project" value="TreeGrafter"/>
</dbReference>
<feature type="site" description="Electron transfer via tryptophanyl radical" evidence="6">
    <location>
        <position position="479"/>
    </location>
</feature>
<evidence type="ECO:0000256" key="4">
    <source>
        <dbReference type="ARBA" id="ARBA00022991"/>
    </source>
</evidence>
<dbReference type="InterPro" id="IPR002081">
    <property type="entry name" value="Cryptochrome/DNA_photolyase_1"/>
</dbReference>
<evidence type="ECO:0000256" key="3">
    <source>
        <dbReference type="ARBA" id="ARBA00022827"/>
    </source>
</evidence>
<dbReference type="Gene3D" id="1.10.579.10">
    <property type="entry name" value="DNA Cyclobutane Dipyrimidine Photolyase, subunit A, domain 3"/>
    <property type="match status" value="1"/>
</dbReference>
<feature type="binding site" evidence="5">
    <location>
        <begin position="394"/>
        <end position="401"/>
    </location>
    <ligand>
        <name>FAD</name>
        <dbReference type="ChEBI" id="CHEBI:57692"/>
    </ligand>
</feature>
<evidence type="ECO:0000313" key="9">
    <source>
        <dbReference type="EMBL" id="CDO93422.1"/>
    </source>
</evidence>
<comment type="cofactor">
    <cofactor evidence="5">
        <name>FAD</name>
        <dbReference type="ChEBI" id="CHEBI:57692"/>
    </cofactor>
    <text evidence="5">Binds 1 FAD per subunit.</text>
</comment>
<dbReference type="PANTHER" id="PTHR11455">
    <property type="entry name" value="CRYPTOCHROME"/>
    <property type="match status" value="1"/>
</dbReference>
<feature type="binding site" evidence="5">
    <location>
        <begin position="492"/>
        <end position="494"/>
    </location>
    <ligand>
        <name>FAD</name>
        <dbReference type="ChEBI" id="CHEBI:57692"/>
    </ligand>
</feature>
<dbReference type="GO" id="GO:0003904">
    <property type="term" value="F:deoxyribodipyrimidine photo-lyase activity"/>
    <property type="evidence" value="ECO:0007669"/>
    <property type="project" value="TreeGrafter"/>
</dbReference>
<gene>
    <name evidence="9" type="ORF">KLDO_g1719</name>
</gene>
<dbReference type="EMBL" id="CCBQ010000025">
    <property type="protein sequence ID" value="CDO93422.1"/>
    <property type="molecule type" value="Genomic_DNA"/>
</dbReference>
<dbReference type="SUPFAM" id="SSF52425">
    <property type="entry name" value="Cryptochrome/photolyase, N-terminal domain"/>
    <property type="match status" value="2"/>
</dbReference>
<evidence type="ECO:0000256" key="7">
    <source>
        <dbReference type="SAM" id="MobiDB-lite"/>
    </source>
</evidence>
<dbReference type="InterPro" id="IPR036134">
    <property type="entry name" value="Crypto/Photolyase_FAD-like_sf"/>
</dbReference>
<dbReference type="PROSITE" id="PS51645">
    <property type="entry name" value="PHR_CRY_ALPHA_BETA"/>
    <property type="match status" value="1"/>
</dbReference>
<dbReference type="InterPro" id="IPR018394">
    <property type="entry name" value="DNA_photolyase_1_CS_C"/>
</dbReference>
<evidence type="ECO:0000256" key="1">
    <source>
        <dbReference type="ARBA" id="ARBA00005862"/>
    </source>
</evidence>
<comment type="similarity">
    <text evidence="1">Belongs to the DNA photolyase class-1 family.</text>
</comment>
<dbReference type="SUPFAM" id="SSF48173">
    <property type="entry name" value="Cryptochrome/photolyase FAD-binding domain"/>
    <property type="match status" value="1"/>
</dbReference>
<dbReference type="GO" id="GO:0006139">
    <property type="term" value="P:nucleobase-containing compound metabolic process"/>
    <property type="evidence" value="ECO:0007669"/>
    <property type="project" value="UniProtKB-ARBA"/>
</dbReference>
<organism evidence="9 10">
    <name type="scientific">Kluyveromyces dobzhanskii CBS 2104</name>
    <dbReference type="NCBI Taxonomy" id="1427455"/>
    <lineage>
        <taxon>Eukaryota</taxon>
        <taxon>Fungi</taxon>
        <taxon>Dikarya</taxon>
        <taxon>Ascomycota</taxon>
        <taxon>Saccharomycotina</taxon>
        <taxon>Saccharomycetes</taxon>
        <taxon>Saccharomycetales</taxon>
        <taxon>Saccharomycetaceae</taxon>
        <taxon>Kluyveromyces</taxon>
    </lineage>
</organism>
<dbReference type="GO" id="GO:0003677">
    <property type="term" value="F:DNA binding"/>
    <property type="evidence" value="ECO:0007669"/>
    <property type="project" value="TreeGrafter"/>
</dbReference>
<evidence type="ECO:0000259" key="8">
    <source>
        <dbReference type="PROSITE" id="PS51645"/>
    </source>
</evidence>
<dbReference type="PANTHER" id="PTHR11455:SF18">
    <property type="entry name" value="SI:CH1073-390K14.1"/>
    <property type="match status" value="1"/>
</dbReference>